<dbReference type="SUPFAM" id="SSF51735">
    <property type="entry name" value="NAD(P)-binding Rossmann-fold domains"/>
    <property type="match status" value="1"/>
</dbReference>
<accession>A0A2W2CJE9</accession>
<comment type="caution">
    <text evidence="2">The sequence shown here is derived from an EMBL/GenBank/DDBJ whole genome shotgun (WGS) entry which is preliminary data.</text>
</comment>
<keyword evidence="3" id="KW-1185">Reference proteome</keyword>
<gene>
    <name evidence="2" type="primary">npdG</name>
    <name evidence="2" type="ORF">C1I93_10065</name>
</gene>
<dbReference type="GO" id="GO:0015677">
    <property type="term" value="P:copper ion import"/>
    <property type="evidence" value="ECO:0007669"/>
    <property type="project" value="TreeGrafter"/>
</dbReference>
<dbReference type="NCBIfam" id="TIGR01915">
    <property type="entry name" value="npdG"/>
    <property type="match status" value="1"/>
</dbReference>
<proteinExistence type="predicted"/>
<dbReference type="PANTHER" id="PTHR14239">
    <property type="entry name" value="DUDULIN-RELATED"/>
    <property type="match status" value="1"/>
</dbReference>
<dbReference type="Gene3D" id="3.40.50.720">
    <property type="entry name" value="NAD(P)-binding Rossmann-like Domain"/>
    <property type="match status" value="1"/>
</dbReference>
<dbReference type="InterPro" id="IPR010185">
    <property type="entry name" value="NpdG"/>
</dbReference>
<dbReference type="InterPro" id="IPR051267">
    <property type="entry name" value="STEAP_metalloreductase"/>
</dbReference>
<dbReference type="InterPro" id="IPR028939">
    <property type="entry name" value="P5C_Rdtase_cat_N"/>
</dbReference>
<dbReference type="Pfam" id="PF03807">
    <property type="entry name" value="F420_oxidored"/>
    <property type="match status" value="1"/>
</dbReference>
<dbReference type="GO" id="GO:0005886">
    <property type="term" value="C:plasma membrane"/>
    <property type="evidence" value="ECO:0007669"/>
    <property type="project" value="TreeGrafter"/>
</dbReference>
<dbReference type="GO" id="GO:0050661">
    <property type="term" value="F:NADP binding"/>
    <property type="evidence" value="ECO:0007669"/>
    <property type="project" value="InterPro"/>
</dbReference>
<dbReference type="InterPro" id="IPR036291">
    <property type="entry name" value="NAD(P)-bd_dom_sf"/>
</dbReference>
<name>A0A2W2CJE9_9ACTN</name>
<protein>
    <submittedName>
        <fullName evidence="2">NADPH-dependent F420 reductase</fullName>
    </submittedName>
</protein>
<dbReference type="EMBL" id="POTX01000048">
    <property type="protein sequence ID" value="PZF98030.1"/>
    <property type="molecule type" value="Genomic_DNA"/>
</dbReference>
<evidence type="ECO:0000256" key="1">
    <source>
        <dbReference type="ARBA" id="ARBA00023002"/>
    </source>
</evidence>
<evidence type="ECO:0000313" key="2">
    <source>
        <dbReference type="EMBL" id="PZF98030.1"/>
    </source>
</evidence>
<keyword evidence="1" id="KW-0560">Oxidoreductase</keyword>
<dbReference type="GO" id="GO:0070967">
    <property type="term" value="F:coenzyme F420 binding"/>
    <property type="evidence" value="ECO:0007669"/>
    <property type="project" value="InterPro"/>
</dbReference>
<dbReference type="RefSeq" id="WP_111242978.1">
    <property type="nucleotide sequence ID" value="NZ_AP023358.1"/>
</dbReference>
<dbReference type="GO" id="GO:0016651">
    <property type="term" value="F:oxidoreductase activity, acting on NAD(P)H"/>
    <property type="evidence" value="ECO:0007669"/>
    <property type="project" value="InterPro"/>
</dbReference>
<dbReference type="OrthoDB" id="5738121at2"/>
<dbReference type="Proteomes" id="UP000248627">
    <property type="component" value="Unassembled WGS sequence"/>
</dbReference>
<dbReference type="GO" id="GO:0006740">
    <property type="term" value="P:NADPH regeneration"/>
    <property type="evidence" value="ECO:0007669"/>
    <property type="project" value="InterPro"/>
</dbReference>
<dbReference type="AlphaFoldDB" id="A0A2W2CJE9"/>
<dbReference type="GO" id="GO:0008823">
    <property type="term" value="F:cupric reductase (NADH) activity"/>
    <property type="evidence" value="ECO:0007669"/>
    <property type="project" value="TreeGrafter"/>
</dbReference>
<evidence type="ECO:0000313" key="3">
    <source>
        <dbReference type="Proteomes" id="UP000248627"/>
    </source>
</evidence>
<organism evidence="2 3">
    <name type="scientific">Micromonospora endophytica</name>
    <dbReference type="NCBI Taxonomy" id="515350"/>
    <lineage>
        <taxon>Bacteria</taxon>
        <taxon>Bacillati</taxon>
        <taxon>Actinomycetota</taxon>
        <taxon>Actinomycetes</taxon>
        <taxon>Micromonosporales</taxon>
        <taxon>Micromonosporaceae</taxon>
        <taxon>Micromonospora</taxon>
    </lineage>
</organism>
<dbReference type="GO" id="GO:0052851">
    <property type="term" value="F:ferric-chelate reductase (NADPH) activity"/>
    <property type="evidence" value="ECO:0007669"/>
    <property type="project" value="TreeGrafter"/>
</dbReference>
<reference evidence="2 3" key="1">
    <citation type="submission" date="2018-01" db="EMBL/GenBank/DDBJ databases">
        <title>Draft genome sequence of Jishengella endophytica.</title>
        <authorList>
            <person name="Sahin N."/>
            <person name="Ay H."/>
            <person name="Saygin H."/>
        </authorList>
    </citation>
    <scope>NUCLEOTIDE SEQUENCE [LARGE SCALE GENOMIC DNA]</scope>
    <source>
        <strain evidence="2 3">DSM 45430</strain>
    </source>
</reference>
<sequence length="226" mass="22618">MHDPLPGSLTGKTIAVLGGTGPQGRGLARRFAAVGLTVVIGSRDAARAAETAAQLAAGTGGSVSGADNAAAAAAGDIVVVAVPWEGHADLLKGLATALSGKVVVDCVNPLGFDKQGAYPLAVAEGSAAQQAQALLPESTVVGAFHSVSAVKLDDPEAAPVDTDVLVLGDVRAATDLVQELAGTIPGVRGIFGGRLRNAHQIEALTANLISVNRRYKAHAGIRITDV</sequence>
<dbReference type="PANTHER" id="PTHR14239:SF0">
    <property type="entry name" value="F420-DEPENDENT NADP REDUCTASE"/>
    <property type="match status" value="1"/>
</dbReference>